<protein>
    <submittedName>
        <fullName evidence="2">Uncharacterized protein</fullName>
    </submittedName>
</protein>
<evidence type="ECO:0000313" key="2">
    <source>
        <dbReference type="EMBL" id="GGK38719.1"/>
    </source>
</evidence>
<dbReference type="EMBL" id="BMMW01000001">
    <property type="protein sequence ID" value="GGK38719.1"/>
    <property type="molecule type" value="Genomic_DNA"/>
</dbReference>
<feature type="region of interest" description="Disordered" evidence="1">
    <location>
        <begin position="127"/>
        <end position="151"/>
    </location>
</feature>
<organism evidence="2 3">
    <name type="scientific">Nocardia camponoti</name>
    <dbReference type="NCBI Taxonomy" id="1616106"/>
    <lineage>
        <taxon>Bacteria</taxon>
        <taxon>Bacillati</taxon>
        <taxon>Actinomycetota</taxon>
        <taxon>Actinomycetes</taxon>
        <taxon>Mycobacteriales</taxon>
        <taxon>Nocardiaceae</taxon>
        <taxon>Nocardia</taxon>
    </lineage>
</organism>
<accession>A0A917V519</accession>
<keyword evidence="3" id="KW-1185">Reference proteome</keyword>
<comment type="caution">
    <text evidence="2">The sequence shown here is derived from an EMBL/GenBank/DDBJ whole genome shotgun (WGS) entry which is preliminary data.</text>
</comment>
<reference evidence="2" key="1">
    <citation type="journal article" date="2014" name="Int. J. Syst. Evol. Microbiol.">
        <title>Complete genome sequence of Corynebacterium casei LMG S-19264T (=DSM 44701T), isolated from a smear-ripened cheese.</title>
        <authorList>
            <consortium name="US DOE Joint Genome Institute (JGI-PGF)"/>
            <person name="Walter F."/>
            <person name="Albersmeier A."/>
            <person name="Kalinowski J."/>
            <person name="Ruckert C."/>
        </authorList>
    </citation>
    <scope>NUCLEOTIDE SEQUENCE</scope>
    <source>
        <strain evidence="2">CGMCC 4.7278</strain>
    </source>
</reference>
<gene>
    <name evidence="2" type="ORF">GCM10011591_08060</name>
</gene>
<dbReference type="Proteomes" id="UP000612956">
    <property type="component" value="Unassembled WGS sequence"/>
</dbReference>
<reference evidence="2" key="2">
    <citation type="submission" date="2020-09" db="EMBL/GenBank/DDBJ databases">
        <authorList>
            <person name="Sun Q."/>
            <person name="Zhou Y."/>
        </authorList>
    </citation>
    <scope>NUCLEOTIDE SEQUENCE</scope>
    <source>
        <strain evidence="2">CGMCC 4.7278</strain>
    </source>
</reference>
<evidence type="ECO:0000256" key="1">
    <source>
        <dbReference type="SAM" id="MobiDB-lite"/>
    </source>
</evidence>
<name>A0A917V519_9NOCA</name>
<proteinExistence type="predicted"/>
<evidence type="ECO:0000313" key="3">
    <source>
        <dbReference type="Proteomes" id="UP000612956"/>
    </source>
</evidence>
<dbReference type="AlphaFoldDB" id="A0A917V519"/>
<feature type="compositionally biased region" description="Polar residues" evidence="1">
    <location>
        <begin position="128"/>
        <end position="138"/>
    </location>
</feature>
<sequence>MTDAIHRSASSAPSYRGAALSGLLVAESARDISLEVDGGTWTFDRADVLRVIPERHQRPDSRAVQAVRVDIRPGATADFTQRRRVDLVDRPITLAAEPSEAVGDDQLTTATRRWAARKGIAERRGNGATFTFAQTKSHNGSDDGINCDSLD</sequence>
<dbReference type="RefSeq" id="WP_188827370.1">
    <property type="nucleotide sequence ID" value="NZ_BMMW01000001.1"/>
</dbReference>